<dbReference type="Pfam" id="PF07766">
    <property type="entry name" value="LETM1_RBD"/>
    <property type="match status" value="1"/>
</dbReference>
<evidence type="ECO:0000256" key="1">
    <source>
        <dbReference type="ARBA" id="ARBA00004434"/>
    </source>
</evidence>
<sequence length="288" mass="32138">PVPAKSPTSTVPVPQVLAKLNPPDDTYAPELTIPAKKPGQNSFRYLWQCGKLYAAFYKKGIKNVTSTAKVARKLRAKAASSVGDGGGGLGVLTRAEWQIVRRSRRDILRLPGFAVLVLVFGEWMPLIALYITGLVPEACRIPRQVERTLRKLEARRKERERRLALDAARLVSRDRKPGSTSSAIVRPAGIRPQDVDKLDLYTLLRLSTKLDAHSQAWDWLFTTPPKPLLKWGVRRKLDYLARDDGLIGRDGGAQALNEKEVGRACVERGLDVVGKSERELRKGLAEWF</sequence>
<keyword evidence="4 8" id="KW-1133">Transmembrane helix</keyword>
<evidence type="ECO:0000256" key="7">
    <source>
        <dbReference type="PROSITE-ProRule" id="PRU01094"/>
    </source>
</evidence>
<protein>
    <recommendedName>
        <fullName evidence="9">Letm1 RBD domain-containing protein</fullName>
    </recommendedName>
</protein>
<evidence type="ECO:0000256" key="6">
    <source>
        <dbReference type="ARBA" id="ARBA00023136"/>
    </source>
</evidence>
<dbReference type="EMBL" id="MU006783">
    <property type="protein sequence ID" value="KAF2641361.1"/>
    <property type="molecule type" value="Genomic_DNA"/>
</dbReference>
<dbReference type="OrthoDB" id="73691at2759"/>
<dbReference type="InterPro" id="IPR033122">
    <property type="entry name" value="LETM1-like_RBD"/>
</dbReference>
<evidence type="ECO:0000313" key="11">
    <source>
        <dbReference type="Proteomes" id="UP000799753"/>
    </source>
</evidence>
<keyword evidence="2 8" id="KW-0812">Transmembrane</keyword>
<keyword evidence="11" id="KW-1185">Reference proteome</keyword>
<dbReference type="PROSITE" id="PS51758">
    <property type="entry name" value="LETM1_RBD"/>
    <property type="match status" value="1"/>
</dbReference>
<keyword evidence="6 8" id="KW-0472">Membrane</keyword>
<dbReference type="PANTHER" id="PTHR14009:SF1">
    <property type="entry name" value="MITOCHONDRIAL PROTON_CALCIUM EXCHANGER PROTEIN"/>
    <property type="match status" value="1"/>
</dbReference>
<accession>A0A6A6S2N3</accession>
<dbReference type="AlphaFoldDB" id="A0A6A6S2N3"/>
<reference evidence="10" key="1">
    <citation type="journal article" date="2020" name="Stud. Mycol.">
        <title>101 Dothideomycetes genomes: a test case for predicting lifestyles and emergence of pathogens.</title>
        <authorList>
            <person name="Haridas S."/>
            <person name="Albert R."/>
            <person name="Binder M."/>
            <person name="Bloem J."/>
            <person name="Labutti K."/>
            <person name="Salamov A."/>
            <person name="Andreopoulos B."/>
            <person name="Baker S."/>
            <person name="Barry K."/>
            <person name="Bills G."/>
            <person name="Bluhm B."/>
            <person name="Cannon C."/>
            <person name="Castanera R."/>
            <person name="Culley D."/>
            <person name="Daum C."/>
            <person name="Ezra D."/>
            <person name="Gonzalez J."/>
            <person name="Henrissat B."/>
            <person name="Kuo A."/>
            <person name="Liang C."/>
            <person name="Lipzen A."/>
            <person name="Lutzoni F."/>
            <person name="Magnuson J."/>
            <person name="Mondo S."/>
            <person name="Nolan M."/>
            <person name="Ohm R."/>
            <person name="Pangilinan J."/>
            <person name="Park H.-J."/>
            <person name="Ramirez L."/>
            <person name="Alfaro M."/>
            <person name="Sun H."/>
            <person name="Tritt A."/>
            <person name="Yoshinaga Y."/>
            <person name="Zwiers L.-H."/>
            <person name="Turgeon B."/>
            <person name="Goodwin S."/>
            <person name="Spatafora J."/>
            <person name="Crous P."/>
            <person name="Grigoriev I."/>
        </authorList>
    </citation>
    <scope>NUCLEOTIDE SEQUENCE</scope>
    <source>
        <strain evidence="10">CBS 473.64</strain>
    </source>
</reference>
<dbReference type="InterPro" id="IPR044202">
    <property type="entry name" value="LETM1/MDM38-like"/>
</dbReference>
<feature type="domain" description="Letm1 RBD" evidence="9">
    <location>
        <begin position="125"/>
        <end position="288"/>
    </location>
</feature>
<keyword evidence="3" id="KW-0999">Mitochondrion inner membrane</keyword>
<feature type="transmembrane region" description="Helical" evidence="8">
    <location>
        <begin position="110"/>
        <end position="131"/>
    </location>
</feature>
<name>A0A6A6S2N3_9PLEO</name>
<organism evidence="10 11">
    <name type="scientific">Massarina eburnea CBS 473.64</name>
    <dbReference type="NCBI Taxonomy" id="1395130"/>
    <lineage>
        <taxon>Eukaryota</taxon>
        <taxon>Fungi</taxon>
        <taxon>Dikarya</taxon>
        <taxon>Ascomycota</taxon>
        <taxon>Pezizomycotina</taxon>
        <taxon>Dothideomycetes</taxon>
        <taxon>Pleosporomycetidae</taxon>
        <taxon>Pleosporales</taxon>
        <taxon>Massarineae</taxon>
        <taxon>Massarinaceae</taxon>
        <taxon>Massarina</taxon>
    </lineage>
</organism>
<keyword evidence="5 7" id="KW-0496">Mitochondrion</keyword>
<evidence type="ECO:0000259" key="9">
    <source>
        <dbReference type="PROSITE" id="PS51758"/>
    </source>
</evidence>
<comment type="subcellular location">
    <subcellularLocation>
        <location evidence="1">Mitochondrion inner membrane</location>
        <topology evidence="1">Single-pass membrane protein</topology>
    </subcellularLocation>
</comment>
<dbReference type="Proteomes" id="UP000799753">
    <property type="component" value="Unassembled WGS sequence"/>
</dbReference>
<dbReference type="GO" id="GO:0043022">
    <property type="term" value="F:ribosome binding"/>
    <property type="evidence" value="ECO:0007669"/>
    <property type="project" value="InterPro"/>
</dbReference>
<evidence type="ECO:0000256" key="5">
    <source>
        <dbReference type="ARBA" id="ARBA00023128"/>
    </source>
</evidence>
<gene>
    <name evidence="10" type="ORF">P280DRAFT_375097</name>
</gene>
<feature type="non-terminal residue" evidence="10">
    <location>
        <position position="1"/>
    </location>
</feature>
<feature type="non-terminal residue" evidence="10">
    <location>
        <position position="288"/>
    </location>
</feature>
<evidence type="ECO:0000256" key="3">
    <source>
        <dbReference type="ARBA" id="ARBA00022792"/>
    </source>
</evidence>
<dbReference type="GO" id="GO:0005743">
    <property type="term" value="C:mitochondrial inner membrane"/>
    <property type="evidence" value="ECO:0007669"/>
    <property type="project" value="UniProtKB-SubCell"/>
</dbReference>
<dbReference type="PANTHER" id="PTHR14009">
    <property type="entry name" value="LEUCINE ZIPPER-EF-HAND CONTAINING TRANSMEMBRANE PROTEIN"/>
    <property type="match status" value="1"/>
</dbReference>
<evidence type="ECO:0000313" key="10">
    <source>
        <dbReference type="EMBL" id="KAF2641361.1"/>
    </source>
</evidence>
<evidence type="ECO:0000256" key="4">
    <source>
        <dbReference type="ARBA" id="ARBA00022989"/>
    </source>
</evidence>
<evidence type="ECO:0000256" key="8">
    <source>
        <dbReference type="SAM" id="Phobius"/>
    </source>
</evidence>
<proteinExistence type="predicted"/>
<evidence type="ECO:0000256" key="2">
    <source>
        <dbReference type="ARBA" id="ARBA00022692"/>
    </source>
</evidence>
<dbReference type="GO" id="GO:0030003">
    <property type="term" value="P:intracellular monoatomic cation homeostasis"/>
    <property type="evidence" value="ECO:0007669"/>
    <property type="project" value="TreeGrafter"/>
</dbReference>